<feature type="compositionally biased region" description="Basic and acidic residues" evidence="1">
    <location>
        <begin position="341"/>
        <end position="353"/>
    </location>
</feature>
<evidence type="ECO:0000256" key="1">
    <source>
        <dbReference type="SAM" id="MobiDB-lite"/>
    </source>
</evidence>
<organism evidence="2 3">
    <name type="scientific">Rhizophagus irregularis</name>
    <dbReference type="NCBI Taxonomy" id="588596"/>
    <lineage>
        <taxon>Eukaryota</taxon>
        <taxon>Fungi</taxon>
        <taxon>Fungi incertae sedis</taxon>
        <taxon>Mucoromycota</taxon>
        <taxon>Glomeromycotina</taxon>
        <taxon>Glomeromycetes</taxon>
        <taxon>Glomerales</taxon>
        <taxon>Glomeraceae</taxon>
        <taxon>Rhizophagus</taxon>
    </lineage>
</organism>
<dbReference type="VEuPathDB" id="FungiDB:FUN_009914"/>
<accession>A0A2N1MCD6</accession>
<evidence type="ECO:0000313" key="3">
    <source>
        <dbReference type="Proteomes" id="UP000233469"/>
    </source>
</evidence>
<dbReference type="VEuPathDB" id="FungiDB:RhiirFUN_019774"/>
<name>A0A2N1MCD6_9GLOM</name>
<gene>
    <name evidence="2" type="ORF">RhiirC2_821281</name>
</gene>
<reference evidence="2 3" key="1">
    <citation type="submission" date="2016-04" db="EMBL/GenBank/DDBJ databases">
        <title>Genome analyses suggest a sexual origin of heterokaryosis in a supposedly ancient asexual fungus.</title>
        <authorList>
            <person name="Ropars J."/>
            <person name="Sedzielewska K."/>
            <person name="Noel J."/>
            <person name="Charron P."/>
            <person name="Farinelli L."/>
            <person name="Marton T."/>
            <person name="Kruger M."/>
            <person name="Pelin A."/>
            <person name="Brachmann A."/>
            <person name="Corradi N."/>
        </authorList>
    </citation>
    <scope>NUCLEOTIDE SEQUENCE [LARGE SCALE GENOMIC DNA]</scope>
    <source>
        <strain evidence="2 3">C2</strain>
    </source>
</reference>
<sequence length="474" mass="53195">MEKDAKRDVENTELKSRVGELEARLAILEQGVTEVNGQPQNDKEEVSAIDISDSVIDQQNDVNTKSIEDKEIGDFIPEESVNVPDSVIAQPKQCKPPQIEKVTTKVNHQGGSLEDRKTDAFLDEVHKKKVVEAKESSAESAMSCEYSGNKQDTPPKKIPYNQKVEQDLICELLEFIRCHNSTSLPNSISSKHIPDVQVDADLTPGSILHLAHLFNKAEKTGRKEKLRWYYYSEEYEKKVVALRTENNISDQMARTQIYDKMKLYLPGKKREYLRKMTQKAKNIYTLFKGIGIDKVGVVTPSADAISRLTDAQIQNIINFYTDELTKSQNLIGVNNCSRARDLPAKSESKKLDTKVPPIPLARVSNNSSGDSSKIGPVNSPKAEVSTSSTTSSSQINKSNKSRLPISILPEDPEEKRKHIIGLVLEKFPYLSLDDSDERRDTFNLDSSALCPLCNGDHKVNRSIFDEIKGKWGCW</sequence>
<dbReference type="VEuPathDB" id="FungiDB:RhiirA1_530429"/>
<dbReference type="VEuPathDB" id="FungiDB:RhiirFUN_019707"/>
<dbReference type="AlphaFoldDB" id="A0A2N1MCD6"/>
<reference evidence="2 3" key="2">
    <citation type="submission" date="2017-10" db="EMBL/GenBank/DDBJ databases">
        <title>Extensive intraspecific genome diversity in a model arbuscular mycorrhizal fungus.</title>
        <authorList>
            <person name="Chen E.C.H."/>
            <person name="Morin E."/>
            <person name="Baudet D."/>
            <person name="Noel J."/>
            <person name="Ndikumana S."/>
            <person name="Charron P."/>
            <person name="St-Onge C."/>
            <person name="Giorgi J."/>
            <person name="Grigoriev I.V."/>
            <person name="Roux C."/>
            <person name="Martin F.M."/>
            <person name="Corradi N."/>
        </authorList>
    </citation>
    <scope>NUCLEOTIDE SEQUENCE [LARGE SCALE GENOMIC DNA]</scope>
    <source>
        <strain evidence="2 3">C2</strain>
    </source>
</reference>
<protein>
    <submittedName>
        <fullName evidence="2">Uncharacterized protein</fullName>
    </submittedName>
</protein>
<dbReference type="Proteomes" id="UP000233469">
    <property type="component" value="Unassembled WGS sequence"/>
</dbReference>
<proteinExistence type="predicted"/>
<comment type="caution">
    <text evidence="2">The sequence shown here is derived from an EMBL/GenBank/DDBJ whole genome shotgun (WGS) entry which is preliminary data.</text>
</comment>
<evidence type="ECO:0000313" key="2">
    <source>
        <dbReference type="EMBL" id="PKK59298.1"/>
    </source>
</evidence>
<dbReference type="EMBL" id="LLXL01003113">
    <property type="protein sequence ID" value="PKK59298.1"/>
    <property type="molecule type" value="Genomic_DNA"/>
</dbReference>
<feature type="region of interest" description="Disordered" evidence="1">
    <location>
        <begin position="341"/>
        <end position="405"/>
    </location>
</feature>